<evidence type="ECO:0000256" key="5">
    <source>
        <dbReference type="ARBA" id="ARBA00022741"/>
    </source>
</evidence>
<comment type="function">
    <text evidence="8">Ligates lysine onto the cytidine present at position 34 of the AUA codon-specific tRNA(Ile) that contains the anticodon CAU, in an ATP-dependent manner. Cytidine is converted to lysidine, thus changing the amino acid specificity of the tRNA from methionine to isoleucine.</text>
</comment>
<dbReference type="InterPro" id="IPR011063">
    <property type="entry name" value="TilS/TtcA_N"/>
</dbReference>
<evidence type="ECO:0000313" key="11">
    <source>
        <dbReference type="Proteomes" id="UP001597199"/>
    </source>
</evidence>
<evidence type="ECO:0000256" key="6">
    <source>
        <dbReference type="ARBA" id="ARBA00022840"/>
    </source>
</evidence>
<evidence type="ECO:0000256" key="3">
    <source>
        <dbReference type="ARBA" id="ARBA00022598"/>
    </source>
</evidence>
<dbReference type="InterPro" id="IPR012094">
    <property type="entry name" value="tRNA_Ile_lys_synt"/>
</dbReference>
<dbReference type="CDD" id="cd01992">
    <property type="entry name" value="TilS_N"/>
    <property type="match status" value="1"/>
</dbReference>
<dbReference type="NCBIfam" id="TIGR02433">
    <property type="entry name" value="lysidine_TilS_C"/>
    <property type="match status" value="1"/>
</dbReference>
<keyword evidence="2 8" id="KW-0963">Cytoplasm</keyword>
<evidence type="ECO:0000256" key="1">
    <source>
        <dbReference type="ARBA" id="ARBA00004496"/>
    </source>
</evidence>
<organism evidence="10 11">
    <name type="scientific">Lacticaseibacillus suilingensis</name>
    <dbReference type="NCBI Taxonomy" id="2799577"/>
    <lineage>
        <taxon>Bacteria</taxon>
        <taxon>Bacillati</taxon>
        <taxon>Bacillota</taxon>
        <taxon>Bacilli</taxon>
        <taxon>Lactobacillales</taxon>
        <taxon>Lactobacillaceae</taxon>
        <taxon>Lacticaseibacillus</taxon>
    </lineage>
</organism>
<sequence>METIERYLAPFALPAGTKVVVAVSGGIDSMVLMHLLAPLQGHALQLTVAHFDHQLRPESAQEQKLVADAAAALHLPFRAGAWPAAQHPQSGLEAAARQARYAFLTQVAQNVGAPVLMTAHHGDDQVETVLFRLARTGHLPALVGIKPDSQRGPLRVVRPLLTIPKAELLSYAQYHGIPYAEDASNQDLHYSRNLIRQQVTPILKQVNPSLVAHTARMTQALAATEALAQRQVASMLPAPGDTVDWRRFLPETQAVQAILLEAALARWHMVLTPRVARQVLAALAADGSRRFDYGQGLQLEAAYHELRRVATAPTPQAVLLETAEQWYQVGSLKLGRFTALPAHAQALAVLPAGPVLIRTRQPGDELKLANGQHQLLRRYFINQKMPQSQRQTALVAAQNHRVYWVEGIDRGQLFQGSQTDILQTVLALQIE</sequence>
<dbReference type="NCBIfam" id="TIGR02432">
    <property type="entry name" value="lysidine_TilS_N"/>
    <property type="match status" value="1"/>
</dbReference>
<dbReference type="Proteomes" id="UP001597199">
    <property type="component" value="Unassembled WGS sequence"/>
</dbReference>
<comment type="catalytic activity">
    <reaction evidence="7 8">
        <text>cytidine(34) in tRNA(Ile2) + L-lysine + ATP = lysidine(34) in tRNA(Ile2) + AMP + diphosphate + H(+)</text>
        <dbReference type="Rhea" id="RHEA:43744"/>
        <dbReference type="Rhea" id="RHEA-COMP:10625"/>
        <dbReference type="Rhea" id="RHEA-COMP:10670"/>
        <dbReference type="ChEBI" id="CHEBI:15378"/>
        <dbReference type="ChEBI" id="CHEBI:30616"/>
        <dbReference type="ChEBI" id="CHEBI:32551"/>
        <dbReference type="ChEBI" id="CHEBI:33019"/>
        <dbReference type="ChEBI" id="CHEBI:82748"/>
        <dbReference type="ChEBI" id="CHEBI:83665"/>
        <dbReference type="ChEBI" id="CHEBI:456215"/>
        <dbReference type="EC" id="6.3.4.19"/>
    </reaction>
</comment>
<evidence type="ECO:0000256" key="7">
    <source>
        <dbReference type="ARBA" id="ARBA00048539"/>
    </source>
</evidence>
<protein>
    <recommendedName>
        <fullName evidence="8">tRNA(Ile)-lysidine synthase</fullName>
        <ecNumber evidence="8">6.3.4.19</ecNumber>
    </recommendedName>
    <alternativeName>
        <fullName evidence="8">tRNA(Ile)-2-lysyl-cytidine synthase</fullName>
    </alternativeName>
    <alternativeName>
        <fullName evidence="8">tRNA(Ile)-lysidine synthetase</fullName>
    </alternativeName>
</protein>
<dbReference type="Pfam" id="PF11734">
    <property type="entry name" value="TilS_C"/>
    <property type="match status" value="1"/>
</dbReference>
<dbReference type="SMART" id="SM00977">
    <property type="entry name" value="TilS_C"/>
    <property type="match status" value="1"/>
</dbReference>
<dbReference type="InterPro" id="IPR012795">
    <property type="entry name" value="tRNA_Ile_lys_synt_N"/>
</dbReference>
<comment type="caution">
    <text evidence="10">The sequence shown here is derived from an EMBL/GenBank/DDBJ whole genome shotgun (WGS) entry which is preliminary data.</text>
</comment>
<accession>A0ABW4BJD5</accession>
<dbReference type="PANTHER" id="PTHR43033:SF1">
    <property type="entry name" value="TRNA(ILE)-LYSIDINE SYNTHASE-RELATED"/>
    <property type="match status" value="1"/>
</dbReference>
<comment type="subcellular location">
    <subcellularLocation>
        <location evidence="1 8">Cytoplasm</location>
    </subcellularLocation>
</comment>
<comment type="similarity">
    <text evidence="8">Belongs to the tRNA(Ile)-lysidine synthase family.</text>
</comment>
<dbReference type="HAMAP" id="MF_01161">
    <property type="entry name" value="tRNA_Ile_lys_synt"/>
    <property type="match status" value="1"/>
</dbReference>
<dbReference type="Pfam" id="PF01171">
    <property type="entry name" value="ATP_bind_3"/>
    <property type="match status" value="1"/>
</dbReference>
<dbReference type="PANTHER" id="PTHR43033">
    <property type="entry name" value="TRNA(ILE)-LYSIDINE SYNTHASE-RELATED"/>
    <property type="match status" value="1"/>
</dbReference>
<keyword evidence="3 8" id="KW-0436">Ligase</keyword>
<gene>
    <name evidence="8 10" type="primary">tilS</name>
    <name evidence="10" type="ORF">ACFQ41_10930</name>
</gene>
<evidence type="ECO:0000256" key="2">
    <source>
        <dbReference type="ARBA" id="ARBA00022490"/>
    </source>
</evidence>
<keyword evidence="6 8" id="KW-0067">ATP-binding</keyword>
<comment type="domain">
    <text evidence="8">The N-terminal region contains the highly conserved SGGXDS motif, predicted to be a P-loop motif involved in ATP binding.</text>
</comment>
<keyword evidence="11" id="KW-1185">Reference proteome</keyword>
<name>A0ABW4BJD5_9LACO</name>
<dbReference type="InterPro" id="IPR014729">
    <property type="entry name" value="Rossmann-like_a/b/a_fold"/>
</dbReference>
<dbReference type="SUPFAM" id="SSF52402">
    <property type="entry name" value="Adenine nucleotide alpha hydrolases-like"/>
    <property type="match status" value="1"/>
</dbReference>
<proteinExistence type="inferred from homology"/>
<dbReference type="InterPro" id="IPR012796">
    <property type="entry name" value="Lysidine-tRNA-synth_C"/>
</dbReference>
<dbReference type="EMBL" id="JBHTOA010000041">
    <property type="protein sequence ID" value="MFD1399822.1"/>
    <property type="molecule type" value="Genomic_DNA"/>
</dbReference>
<dbReference type="SUPFAM" id="SSF56037">
    <property type="entry name" value="PheT/TilS domain"/>
    <property type="match status" value="1"/>
</dbReference>
<evidence type="ECO:0000256" key="8">
    <source>
        <dbReference type="HAMAP-Rule" id="MF_01161"/>
    </source>
</evidence>
<dbReference type="Gene3D" id="3.40.50.620">
    <property type="entry name" value="HUPs"/>
    <property type="match status" value="1"/>
</dbReference>
<dbReference type="RefSeq" id="WP_204119732.1">
    <property type="nucleotide sequence ID" value="NZ_BOLV01000025.1"/>
</dbReference>
<keyword evidence="4 8" id="KW-0819">tRNA processing</keyword>
<dbReference type="GO" id="GO:0032267">
    <property type="term" value="F:tRNA(Ile)-lysidine synthase activity"/>
    <property type="evidence" value="ECO:0007669"/>
    <property type="project" value="UniProtKB-EC"/>
</dbReference>
<feature type="domain" description="Lysidine-tRNA(Ile) synthetase C-terminal" evidence="9">
    <location>
        <begin position="355"/>
        <end position="426"/>
    </location>
</feature>
<evidence type="ECO:0000313" key="10">
    <source>
        <dbReference type="EMBL" id="MFD1399822.1"/>
    </source>
</evidence>
<keyword evidence="5 8" id="KW-0547">Nucleotide-binding</keyword>
<evidence type="ECO:0000256" key="4">
    <source>
        <dbReference type="ARBA" id="ARBA00022694"/>
    </source>
</evidence>
<dbReference type="EC" id="6.3.4.19" evidence="8"/>
<feature type="binding site" evidence="8">
    <location>
        <begin position="24"/>
        <end position="29"/>
    </location>
    <ligand>
        <name>ATP</name>
        <dbReference type="ChEBI" id="CHEBI:30616"/>
    </ligand>
</feature>
<evidence type="ECO:0000259" key="9">
    <source>
        <dbReference type="SMART" id="SM00977"/>
    </source>
</evidence>
<reference evidence="11" key="1">
    <citation type="journal article" date="2019" name="Int. J. Syst. Evol. Microbiol.">
        <title>The Global Catalogue of Microorganisms (GCM) 10K type strain sequencing project: providing services to taxonomists for standard genome sequencing and annotation.</title>
        <authorList>
            <consortium name="The Broad Institute Genomics Platform"/>
            <consortium name="The Broad Institute Genome Sequencing Center for Infectious Disease"/>
            <person name="Wu L."/>
            <person name="Ma J."/>
        </authorList>
    </citation>
    <scope>NUCLEOTIDE SEQUENCE [LARGE SCALE GENOMIC DNA]</scope>
    <source>
        <strain evidence="11">CCM 9110</strain>
    </source>
</reference>